<dbReference type="Proteomes" id="UP000009888">
    <property type="component" value="Unassembled WGS sequence"/>
</dbReference>
<dbReference type="AlphaFoldDB" id="K9EE04"/>
<proteinExistence type="predicted"/>
<dbReference type="HOGENOM" id="CLU_2520172_0_0_11"/>
<protein>
    <submittedName>
        <fullName evidence="1">Uncharacterized protein</fullName>
    </submittedName>
</protein>
<keyword evidence="2" id="KW-1185">Reference proteome</keyword>
<evidence type="ECO:0000313" key="1">
    <source>
        <dbReference type="EMBL" id="EKU95434.1"/>
    </source>
</evidence>
<dbReference type="EMBL" id="AGWL01000003">
    <property type="protein sequence ID" value="EKU95434.1"/>
    <property type="molecule type" value="Genomic_DNA"/>
</dbReference>
<dbReference type="PATRIC" id="fig|883066.3.peg.827"/>
<name>K9EE04_9ACTO</name>
<evidence type="ECO:0000313" key="2">
    <source>
        <dbReference type="Proteomes" id="UP000009888"/>
    </source>
</evidence>
<organism evidence="1 2">
    <name type="scientific">Actinobaculum massiliense ACS-171-V-Col2</name>
    <dbReference type="NCBI Taxonomy" id="883066"/>
    <lineage>
        <taxon>Bacteria</taxon>
        <taxon>Bacillati</taxon>
        <taxon>Actinomycetota</taxon>
        <taxon>Actinomycetes</taxon>
        <taxon>Actinomycetales</taxon>
        <taxon>Actinomycetaceae</taxon>
        <taxon>Actinobaculum</taxon>
    </lineage>
</organism>
<sequence length="84" mass="8642">MNADHALIVVFKEKTQIVDVDSDVLRMDVPVVAPVQADCVGDIGGSGAIMPLLGMVDVAGLVGVGAAGEYESAVARDHGILLRL</sequence>
<dbReference type="RefSeq" id="WP_007001005.1">
    <property type="nucleotide sequence ID" value="NZ_JH992955.1"/>
</dbReference>
<reference evidence="1 2" key="1">
    <citation type="submission" date="2012-09" db="EMBL/GenBank/DDBJ databases">
        <title>The Genome Sequence of Actinobaculum massiliae ACS-171-V-COL2.</title>
        <authorList>
            <consortium name="The Broad Institute Genome Sequencing Platform"/>
            <person name="Earl A."/>
            <person name="Ward D."/>
            <person name="Feldgarden M."/>
            <person name="Gevers D."/>
            <person name="Saerens B."/>
            <person name="Vaneechoutte M."/>
            <person name="Walker B."/>
            <person name="Young S.K."/>
            <person name="Zeng Q."/>
            <person name="Gargeya S."/>
            <person name="Fitzgerald M."/>
            <person name="Haas B."/>
            <person name="Abouelleil A."/>
            <person name="Alvarado L."/>
            <person name="Arachchi H.M."/>
            <person name="Berlin A."/>
            <person name="Chapman S.B."/>
            <person name="Goldberg J."/>
            <person name="Griggs A."/>
            <person name="Gujja S."/>
            <person name="Hansen M."/>
            <person name="Howarth C."/>
            <person name="Imamovic A."/>
            <person name="Larimer J."/>
            <person name="McCowen C."/>
            <person name="Montmayeur A."/>
            <person name="Murphy C."/>
            <person name="Neiman D."/>
            <person name="Pearson M."/>
            <person name="Priest M."/>
            <person name="Roberts A."/>
            <person name="Saif S."/>
            <person name="Shea T."/>
            <person name="Sisk P."/>
            <person name="Sykes S."/>
            <person name="Wortman J."/>
            <person name="Nusbaum C."/>
            <person name="Birren B."/>
        </authorList>
    </citation>
    <scope>NUCLEOTIDE SEQUENCE [LARGE SCALE GENOMIC DNA]</scope>
    <source>
        <strain evidence="2">ACS-171-V-Col2</strain>
    </source>
</reference>
<comment type="caution">
    <text evidence="1">The sequence shown here is derived from an EMBL/GenBank/DDBJ whole genome shotgun (WGS) entry which is preliminary data.</text>
</comment>
<accession>K9EE04</accession>
<gene>
    <name evidence="1" type="ORF">HMPREF9233_00799</name>
</gene>